<evidence type="ECO:0000313" key="6">
    <source>
        <dbReference type="EMBL" id="TLS51943.1"/>
    </source>
</evidence>
<dbReference type="Pfam" id="PF13545">
    <property type="entry name" value="HTH_Crp_2"/>
    <property type="match status" value="1"/>
</dbReference>
<name>A0A5R9GGS2_9BACL</name>
<evidence type="ECO:0000256" key="3">
    <source>
        <dbReference type="ARBA" id="ARBA00023159"/>
    </source>
</evidence>
<dbReference type="InterPro" id="IPR018490">
    <property type="entry name" value="cNMP-bd_dom_sf"/>
</dbReference>
<dbReference type="InterPro" id="IPR050397">
    <property type="entry name" value="Env_Response_Regulators"/>
</dbReference>
<keyword evidence="1" id="KW-0805">Transcription regulation</keyword>
<dbReference type="PANTHER" id="PTHR24567">
    <property type="entry name" value="CRP FAMILY TRANSCRIPTIONAL REGULATORY PROTEIN"/>
    <property type="match status" value="1"/>
</dbReference>
<dbReference type="PROSITE" id="PS51063">
    <property type="entry name" value="HTH_CRP_2"/>
    <property type="match status" value="1"/>
</dbReference>
<keyword evidence="7" id="KW-1185">Reference proteome</keyword>
<dbReference type="OrthoDB" id="9776746at2"/>
<dbReference type="GO" id="GO:0003677">
    <property type="term" value="F:DNA binding"/>
    <property type="evidence" value="ECO:0007669"/>
    <property type="project" value="UniProtKB-KW"/>
</dbReference>
<dbReference type="GO" id="GO:0005829">
    <property type="term" value="C:cytosol"/>
    <property type="evidence" value="ECO:0007669"/>
    <property type="project" value="TreeGrafter"/>
</dbReference>
<comment type="caution">
    <text evidence="6">The sequence shown here is derived from an EMBL/GenBank/DDBJ whole genome shotgun (WGS) entry which is preliminary data.</text>
</comment>
<dbReference type="SMART" id="SM00419">
    <property type="entry name" value="HTH_CRP"/>
    <property type="match status" value="1"/>
</dbReference>
<evidence type="ECO:0000259" key="5">
    <source>
        <dbReference type="PROSITE" id="PS51063"/>
    </source>
</evidence>
<dbReference type="InterPro" id="IPR014710">
    <property type="entry name" value="RmlC-like_jellyroll"/>
</dbReference>
<protein>
    <submittedName>
        <fullName evidence="6">Crp/Fnr family transcriptional regulator</fullName>
    </submittedName>
</protein>
<reference evidence="6 7" key="1">
    <citation type="submission" date="2019-05" db="EMBL/GenBank/DDBJ databases">
        <authorList>
            <person name="Narsing Rao M.P."/>
            <person name="Li W.J."/>
        </authorList>
    </citation>
    <scope>NUCLEOTIDE SEQUENCE [LARGE SCALE GENOMIC DNA]</scope>
    <source>
        <strain evidence="6 7">SYSU_K30003</strain>
    </source>
</reference>
<dbReference type="SUPFAM" id="SSF51206">
    <property type="entry name" value="cAMP-binding domain-like"/>
    <property type="match status" value="1"/>
</dbReference>
<keyword evidence="4" id="KW-0804">Transcription</keyword>
<dbReference type="CDD" id="cd00038">
    <property type="entry name" value="CAP_ED"/>
    <property type="match status" value="1"/>
</dbReference>
<dbReference type="Pfam" id="PF00027">
    <property type="entry name" value="cNMP_binding"/>
    <property type="match status" value="1"/>
</dbReference>
<dbReference type="SUPFAM" id="SSF46785">
    <property type="entry name" value="Winged helix' DNA-binding domain"/>
    <property type="match status" value="1"/>
</dbReference>
<gene>
    <name evidence="6" type="ORF">FE782_13315</name>
</gene>
<dbReference type="AlphaFoldDB" id="A0A5R9GGS2"/>
<keyword evidence="3" id="KW-0010">Activator</keyword>
<dbReference type="Gene3D" id="2.60.120.10">
    <property type="entry name" value="Jelly Rolls"/>
    <property type="match status" value="1"/>
</dbReference>
<dbReference type="Proteomes" id="UP000309676">
    <property type="component" value="Unassembled WGS sequence"/>
</dbReference>
<organism evidence="6 7">
    <name type="scientific">Paenibacillus antri</name>
    <dbReference type="NCBI Taxonomy" id="2582848"/>
    <lineage>
        <taxon>Bacteria</taxon>
        <taxon>Bacillati</taxon>
        <taxon>Bacillota</taxon>
        <taxon>Bacilli</taxon>
        <taxon>Bacillales</taxon>
        <taxon>Paenibacillaceae</taxon>
        <taxon>Paenibacillus</taxon>
    </lineage>
</organism>
<keyword evidence="2" id="KW-0238">DNA-binding</keyword>
<evidence type="ECO:0000256" key="1">
    <source>
        <dbReference type="ARBA" id="ARBA00023015"/>
    </source>
</evidence>
<evidence type="ECO:0000313" key="7">
    <source>
        <dbReference type="Proteomes" id="UP000309676"/>
    </source>
</evidence>
<evidence type="ECO:0000256" key="2">
    <source>
        <dbReference type="ARBA" id="ARBA00023125"/>
    </source>
</evidence>
<dbReference type="InterPro" id="IPR012318">
    <property type="entry name" value="HTH_CRP"/>
</dbReference>
<dbReference type="EMBL" id="VCIW01000007">
    <property type="protein sequence ID" value="TLS51943.1"/>
    <property type="molecule type" value="Genomic_DNA"/>
</dbReference>
<sequence length="232" mass="26584">MSRGDEPLNSHLSEHIPRIISLFPSLADMTEQDWSRDGIKVIYLEPNYTIKEGRFLEYAFLILDGTVRMYKISPGGREITLYRIHSGECCPLMTSCILGETEYEATAHVETAGSALAIPVDIFRDWTDRYRIFRQFILTSLARRIISMSSLLDSINFKSIRGRISEFLIQRVGHCGNSDTLHITHESLSVELGTAREVISRSLKELEKEEIITLSRGKITIRDRKALERYVE</sequence>
<dbReference type="GO" id="GO:0003700">
    <property type="term" value="F:DNA-binding transcription factor activity"/>
    <property type="evidence" value="ECO:0007669"/>
    <property type="project" value="TreeGrafter"/>
</dbReference>
<dbReference type="InterPro" id="IPR036390">
    <property type="entry name" value="WH_DNA-bd_sf"/>
</dbReference>
<accession>A0A5R9GGS2</accession>
<dbReference type="InterPro" id="IPR036388">
    <property type="entry name" value="WH-like_DNA-bd_sf"/>
</dbReference>
<proteinExistence type="predicted"/>
<dbReference type="Gene3D" id="1.10.10.10">
    <property type="entry name" value="Winged helix-like DNA-binding domain superfamily/Winged helix DNA-binding domain"/>
    <property type="match status" value="1"/>
</dbReference>
<dbReference type="InterPro" id="IPR000595">
    <property type="entry name" value="cNMP-bd_dom"/>
</dbReference>
<evidence type="ECO:0000256" key="4">
    <source>
        <dbReference type="ARBA" id="ARBA00023163"/>
    </source>
</evidence>
<dbReference type="PANTHER" id="PTHR24567:SF74">
    <property type="entry name" value="HTH-TYPE TRANSCRIPTIONAL REGULATOR ARCR"/>
    <property type="match status" value="1"/>
</dbReference>
<feature type="domain" description="HTH crp-type" evidence="5">
    <location>
        <begin position="158"/>
        <end position="225"/>
    </location>
</feature>